<dbReference type="RefSeq" id="WP_337704626.1">
    <property type="nucleotide sequence ID" value="NZ_JBBEGM010000008.1"/>
</dbReference>
<feature type="transmembrane region" description="Helical" evidence="9">
    <location>
        <begin position="220"/>
        <end position="240"/>
    </location>
</feature>
<comment type="caution">
    <text evidence="10">The sequence shown here is derived from an EMBL/GenBank/DDBJ whole genome shotgun (WGS) entry which is preliminary data.</text>
</comment>
<keyword evidence="7 9" id="KW-0472">Membrane</keyword>
<reference evidence="10 11" key="1">
    <citation type="submission" date="2024-03" db="EMBL/GenBank/DDBJ databases">
        <title>Actinomycetospora sp. OC33-EN07, a novel actinomycete isolated from wild orchid (Aerides multiflora).</title>
        <authorList>
            <person name="Suriyachadkun C."/>
        </authorList>
    </citation>
    <scope>NUCLEOTIDE SEQUENCE [LARGE SCALE GENOMIC DNA]</scope>
    <source>
        <strain evidence="10 11">OC33-EN07</strain>
    </source>
</reference>
<evidence type="ECO:0000313" key="10">
    <source>
        <dbReference type="EMBL" id="MEJ2863254.1"/>
    </source>
</evidence>
<protein>
    <recommendedName>
        <fullName evidence="12">4-amino-4-deoxy-L-arabinose transferase-like glycosyltransferase</fullName>
    </recommendedName>
</protein>
<keyword evidence="6 9" id="KW-1133">Transmembrane helix</keyword>
<evidence type="ECO:0000256" key="9">
    <source>
        <dbReference type="SAM" id="Phobius"/>
    </source>
</evidence>
<dbReference type="Proteomes" id="UP001369736">
    <property type="component" value="Unassembled WGS sequence"/>
</dbReference>
<keyword evidence="5 9" id="KW-0812">Transmembrane</keyword>
<evidence type="ECO:0000256" key="3">
    <source>
        <dbReference type="ARBA" id="ARBA00022676"/>
    </source>
</evidence>
<keyword evidence="11" id="KW-1185">Reference proteome</keyword>
<feature type="transmembrane region" description="Helical" evidence="9">
    <location>
        <begin position="138"/>
        <end position="171"/>
    </location>
</feature>
<gene>
    <name evidence="10" type="ORF">WCD58_18955</name>
</gene>
<evidence type="ECO:0000313" key="11">
    <source>
        <dbReference type="Proteomes" id="UP001369736"/>
    </source>
</evidence>
<dbReference type="PANTHER" id="PTHR33908">
    <property type="entry name" value="MANNOSYLTRANSFERASE YKCB-RELATED"/>
    <property type="match status" value="1"/>
</dbReference>
<evidence type="ECO:0000256" key="6">
    <source>
        <dbReference type="ARBA" id="ARBA00022989"/>
    </source>
</evidence>
<sequence length="520" mass="53638">MATGLEPSPTTVPDVPSPRDGVRGREFPRPSRSTLLIAAGGAVLGALLFVVAYRGMPDDSYITLDYARNLAELGHWGLTPFRDANSATSPLNVWLLAAGILVTGRPVVAVGLLLVATTALTAVWAASLAHAVRRRRVVVAGLVVGLVVTSPIFASVVGMEAFLAAALLVGVARYGAERRTVPAGVVTGLAVLTRPDLALPAVVVLAVLFLTPAPRRWGRLVRTLATAVAVALPWHVWSWFALGSFVPDSLVIKMGQSPPEGEAFGDGPLYLYERWPAAALLIGLVVVAGLLALGAAALALARGRGQLADRVVVACGIAGLAHYAAYAALGVAPYTWYYSPSLALLTVCAALGAAGHVAARSGAVTGLVLVVGLSAGVQVAPGVPWTAPIIFGNWTTADQYLAVGRELGAALPPGTSVQATGEIGLLAYACECDIVDGFADQRHIMVQVAALEQEAGPVTRLLLGVNYLHADRTPPRPFEYSLRFEPGSGDGPGWPTSGGPGRGAGRFVLGPAGPQIGWAG</sequence>
<proteinExistence type="predicted"/>
<dbReference type="InterPro" id="IPR050297">
    <property type="entry name" value="LipidA_mod_glycosyltrf_83"/>
</dbReference>
<feature type="transmembrane region" description="Helical" evidence="9">
    <location>
        <begin position="311"/>
        <end position="331"/>
    </location>
</feature>
<evidence type="ECO:0000256" key="1">
    <source>
        <dbReference type="ARBA" id="ARBA00004651"/>
    </source>
</evidence>
<evidence type="ECO:0000256" key="7">
    <source>
        <dbReference type="ARBA" id="ARBA00023136"/>
    </source>
</evidence>
<keyword evidence="4" id="KW-0808">Transferase</keyword>
<evidence type="ECO:0000256" key="4">
    <source>
        <dbReference type="ARBA" id="ARBA00022679"/>
    </source>
</evidence>
<comment type="subcellular location">
    <subcellularLocation>
        <location evidence="1">Cell membrane</location>
        <topology evidence="1">Multi-pass membrane protein</topology>
    </subcellularLocation>
</comment>
<dbReference type="EMBL" id="JBBEGM010000008">
    <property type="protein sequence ID" value="MEJ2863254.1"/>
    <property type="molecule type" value="Genomic_DNA"/>
</dbReference>
<feature type="transmembrane region" description="Helical" evidence="9">
    <location>
        <begin position="93"/>
        <end position="126"/>
    </location>
</feature>
<evidence type="ECO:0000256" key="2">
    <source>
        <dbReference type="ARBA" id="ARBA00022475"/>
    </source>
</evidence>
<dbReference type="PANTHER" id="PTHR33908:SF11">
    <property type="entry name" value="MEMBRANE PROTEIN"/>
    <property type="match status" value="1"/>
</dbReference>
<evidence type="ECO:0000256" key="8">
    <source>
        <dbReference type="SAM" id="MobiDB-lite"/>
    </source>
</evidence>
<accession>A0ABU8M7F0</accession>
<feature type="transmembrane region" description="Helical" evidence="9">
    <location>
        <begin position="197"/>
        <end position="213"/>
    </location>
</feature>
<feature type="transmembrane region" description="Helical" evidence="9">
    <location>
        <begin position="277"/>
        <end position="299"/>
    </location>
</feature>
<evidence type="ECO:0008006" key="12">
    <source>
        <dbReference type="Google" id="ProtNLM"/>
    </source>
</evidence>
<name>A0ABU8M7F0_9PSEU</name>
<keyword evidence="3" id="KW-0328">Glycosyltransferase</keyword>
<keyword evidence="2" id="KW-1003">Cell membrane</keyword>
<feature type="region of interest" description="Disordered" evidence="8">
    <location>
        <begin position="1"/>
        <end position="27"/>
    </location>
</feature>
<feature type="transmembrane region" description="Helical" evidence="9">
    <location>
        <begin position="337"/>
        <end position="359"/>
    </location>
</feature>
<evidence type="ECO:0000256" key="5">
    <source>
        <dbReference type="ARBA" id="ARBA00022692"/>
    </source>
</evidence>
<organism evidence="10 11">
    <name type="scientific">Actinomycetospora flava</name>
    <dbReference type="NCBI Taxonomy" id="3129232"/>
    <lineage>
        <taxon>Bacteria</taxon>
        <taxon>Bacillati</taxon>
        <taxon>Actinomycetota</taxon>
        <taxon>Actinomycetes</taxon>
        <taxon>Pseudonocardiales</taxon>
        <taxon>Pseudonocardiaceae</taxon>
        <taxon>Actinomycetospora</taxon>
    </lineage>
</organism>
<feature type="transmembrane region" description="Helical" evidence="9">
    <location>
        <begin position="35"/>
        <end position="56"/>
    </location>
</feature>